<dbReference type="Proteomes" id="UP000768567">
    <property type="component" value="Unassembled WGS sequence"/>
</dbReference>
<gene>
    <name evidence="2" type="ORF">INF35_06600</name>
</gene>
<reference evidence="2 3" key="1">
    <citation type="submission" date="2020-10" db="EMBL/GenBank/DDBJ databases">
        <title>ChiBAC.</title>
        <authorList>
            <person name="Zenner C."/>
            <person name="Hitch T.C.A."/>
            <person name="Clavel T."/>
        </authorList>
    </citation>
    <scope>NUCLEOTIDE SEQUENCE [LARGE SCALE GENOMIC DNA]</scope>
    <source>
        <strain evidence="2 3">DSM 109015</strain>
    </source>
</reference>
<dbReference type="InterPro" id="IPR045722">
    <property type="entry name" value="DUF6076"/>
</dbReference>
<sequence length="626" mass="71520">MSTSIIFRFEGEKLLEPFLIPQSLFTPQLQGNPAAREMRRQQERTATHLRLKNIRQYREVLDKASISEPLDSKSERDSDFSFGKETVLEWLRRWSGRIFSGKQSKAAAMATSSEEDSSPFTVEPQTKPTSVHRQRTASLQRDTILDRLLSMDLQEYIDYLRKHQKNIWMEESYPLGMLVFATLDLPWAELAQEAKALLDANRDAEIPINPDLFSTADWRHYVAPASSPTAPAAEVHTIADGLAHPEKNLYCQVAELYNKVQDALQDYPAMQNLLKDYCTQAASDFYHQALVKLNYMAFPQEDLDLIIENKFVTVAQRELNKAFALESAAECIERYLDSWPEPDAVLVQYEDSDDREYSAAAYTILKFLWEQLKGLSDFQSGLSDLVDFTLVAADMQPDKDAMQRYGDALLLRYSGIRAGNKLYEQLHMKMLSRLSLPEESPKARKHPDITSRSYLVADNLSEAVMAEFLQMCGQHKTARRCKQCGMLFIPFSSTAKYCDRKAPNGGQRTCKEVGAEETAKSRTVDPATALYTKIGNKLNGRLSRFVGMSDTSRKATITRWRAEVKPLVSRASEHPETFDPEAFDKELCAIFDRIRQEETVEERRKQKRSTSRRKVGEKEQSLFAKK</sequence>
<proteinExistence type="predicted"/>
<organism evidence="2 3">
    <name type="scientific">Gemmiger gallinarum</name>
    <dbReference type="NCBI Taxonomy" id="2779354"/>
    <lineage>
        <taxon>Bacteria</taxon>
        <taxon>Bacillati</taxon>
        <taxon>Bacillota</taxon>
        <taxon>Clostridia</taxon>
        <taxon>Eubacteriales</taxon>
        <taxon>Gemmiger</taxon>
    </lineage>
</organism>
<evidence type="ECO:0000256" key="1">
    <source>
        <dbReference type="SAM" id="MobiDB-lite"/>
    </source>
</evidence>
<dbReference type="EMBL" id="JADCKC010000002">
    <property type="protein sequence ID" value="MBE5037448.1"/>
    <property type="molecule type" value="Genomic_DNA"/>
</dbReference>
<dbReference type="RefSeq" id="WP_193500804.1">
    <property type="nucleotide sequence ID" value="NZ_JADCKC010000002.1"/>
</dbReference>
<feature type="compositionally biased region" description="Polar residues" evidence="1">
    <location>
        <begin position="118"/>
        <end position="129"/>
    </location>
</feature>
<dbReference type="Pfam" id="PF19553">
    <property type="entry name" value="DUF6076"/>
    <property type="match status" value="1"/>
</dbReference>
<protein>
    <submittedName>
        <fullName evidence="2">Uncharacterized protein</fullName>
    </submittedName>
</protein>
<comment type="caution">
    <text evidence="2">The sequence shown here is derived from an EMBL/GenBank/DDBJ whole genome shotgun (WGS) entry which is preliminary data.</text>
</comment>
<feature type="region of interest" description="Disordered" evidence="1">
    <location>
        <begin position="599"/>
        <end position="626"/>
    </location>
</feature>
<evidence type="ECO:0000313" key="3">
    <source>
        <dbReference type="Proteomes" id="UP000768567"/>
    </source>
</evidence>
<keyword evidence="3" id="KW-1185">Reference proteome</keyword>
<name>A0ABR9R2V5_9FIRM</name>
<accession>A0ABR9R2V5</accession>
<evidence type="ECO:0000313" key="2">
    <source>
        <dbReference type="EMBL" id="MBE5037448.1"/>
    </source>
</evidence>
<feature type="region of interest" description="Disordered" evidence="1">
    <location>
        <begin position="109"/>
        <end position="135"/>
    </location>
</feature>